<dbReference type="Proteomes" id="UP001303760">
    <property type="component" value="Unassembled WGS sequence"/>
</dbReference>
<keyword evidence="2" id="KW-1185">Reference proteome</keyword>
<comment type="caution">
    <text evidence="1">The sequence shown here is derived from an EMBL/GenBank/DDBJ whole genome shotgun (WGS) entry which is preliminary data.</text>
</comment>
<organism evidence="1 2">
    <name type="scientific">Achaetomium macrosporum</name>
    <dbReference type="NCBI Taxonomy" id="79813"/>
    <lineage>
        <taxon>Eukaryota</taxon>
        <taxon>Fungi</taxon>
        <taxon>Dikarya</taxon>
        <taxon>Ascomycota</taxon>
        <taxon>Pezizomycotina</taxon>
        <taxon>Sordariomycetes</taxon>
        <taxon>Sordariomycetidae</taxon>
        <taxon>Sordariales</taxon>
        <taxon>Chaetomiaceae</taxon>
        <taxon>Achaetomium</taxon>
    </lineage>
</organism>
<reference evidence="1" key="2">
    <citation type="submission" date="2023-05" db="EMBL/GenBank/DDBJ databases">
        <authorList>
            <consortium name="Lawrence Berkeley National Laboratory"/>
            <person name="Steindorff A."/>
            <person name="Hensen N."/>
            <person name="Bonometti L."/>
            <person name="Westerberg I."/>
            <person name="Brannstrom I.O."/>
            <person name="Guillou S."/>
            <person name="Cros-Aarteil S."/>
            <person name="Calhoun S."/>
            <person name="Haridas S."/>
            <person name="Kuo A."/>
            <person name="Mondo S."/>
            <person name="Pangilinan J."/>
            <person name="Riley R."/>
            <person name="Labutti K."/>
            <person name="Andreopoulos B."/>
            <person name="Lipzen A."/>
            <person name="Chen C."/>
            <person name="Yanf M."/>
            <person name="Daum C."/>
            <person name="Ng V."/>
            <person name="Clum A."/>
            <person name="Ohm R."/>
            <person name="Martin F."/>
            <person name="Silar P."/>
            <person name="Natvig D."/>
            <person name="Lalanne C."/>
            <person name="Gautier V."/>
            <person name="Ament-Velasquez S.L."/>
            <person name="Kruys A."/>
            <person name="Hutchinson M.I."/>
            <person name="Powell A.J."/>
            <person name="Barry K."/>
            <person name="Miller A.N."/>
            <person name="Grigoriev I.V."/>
            <person name="Debuchy R."/>
            <person name="Gladieux P."/>
            <person name="Thoren M.H."/>
            <person name="Johannesson H."/>
        </authorList>
    </citation>
    <scope>NUCLEOTIDE SEQUENCE</scope>
    <source>
        <strain evidence="1">CBS 532.94</strain>
    </source>
</reference>
<accession>A0AAN7H542</accession>
<evidence type="ECO:0000313" key="1">
    <source>
        <dbReference type="EMBL" id="KAK4235396.1"/>
    </source>
</evidence>
<proteinExistence type="predicted"/>
<dbReference type="EMBL" id="MU860271">
    <property type="protein sequence ID" value="KAK4235396.1"/>
    <property type="molecule type" value="Genomic_DNA"/>
</dbReference>
<name>A0AAN7H542_9PEZI</name>
<dbReference type="PANTHER" id="PTHR35179">
    <property type="entry name" value="PROTEIN CBG02620"/>
    <property type="match status" value="1"/>
</dbReference>
<protein>
    <recommendedName>
        <fullName evidence="3">Geranylgeranyl pyrophosphate synthetase</fullName>
    </recommendedName>
</protein>
<dbReference type="PANTHER" id="PTHR35179:SF2">
    <property type="entry name" value="START DOMAIN-CONTAINING PROTEIN"/>
    <property type="match status" value="1"/>
</dbReference>
<sequence length="378" mass="42060">MASRTIVEISRSDLTGLSAPGGRITGLQHLASYNWLERPVATISVPGAPPRWSPPSYAQQLTPDSGMVYIDQNAARNPRSPLEPCFLALYTEHSDFNIGDFDLVTDRNNIRKLLRFVQGSSDDAFQIRVEIAGEKTALFTRVEEKTKETIQGFRGYGHNFEKAYTRSDSGSTGHHRIVSYTFGGLKCIIRHEVDGYVDDNRDPSDLANELGDAMKKLAISKPDIAIKYPGVVGIEAQGRAVDLSTTLEIKTRASHRVLDMAEVSPQLWISQTPRLVVGYHRRGLFDDVQLRDMARELAQWETRNQKHLSMLAGLLNKIINVVKSSGGDRSALVKYDGGSKLKITAVEGPKKALPDYWYAKMEPESKDSENEATAQRPE</sequence>
<gene>
    <name evidence="1" type="ORF">C8A03DRAFT_46466</name>
</gene>
<evidence type="ECO:0008006" key="3">
    <source>
        <dbReference type="Google" id="ProtNLM"/>
    </source>
</evidence>
<evidence type="ECO:0000313" key="2">
    <source>
        <dbReference type="Proteomes" id="UP001303760"/>
    </source>
</evidence>
<reference evidence="1" key="1">
    <citation type="journal article" date="2023" name="Mol. Phylogenet. Evol.">
        <title>Genome-scale phylogeny and comparative genomics of the fungal order Sordariales.</title>
        <authorList>
            <person name="Hensen N."/>
            <person name="Bonometti L."/>
            <person name="Westerberg I."/>
            <person name="Brannstrom I.O."/>
            <person name="Guillou S."/>
            <person name="Cros-Aarteil S."/>
            <person name="Calhoun S."/>
            <person name="Haridas S."/>
            <person name="Kuo A."/>
            <person name="Mondo S."/>
            <person name="Pangilinan J."/>
            <person name="Riley R."/>
            <person name="LaButti K."/>
            <person name="Andreopoulos B."/>
            <person name="Lipzen A."/>
            <person name="Chen C."/>
            <person name="Yan M."/>
            <person name="Daum C."/>
            <person name="Ng V."/>
            <person name="Clum A."/>
            <person name="Steindorff A."/>
            <person name="Ohm R.A."/>
            <person name="Martin F."/>
            <person name="Silar P."/>
            <person name="Natvig D.O."/>
            <person name="Lalanne C."/>
            <person name="Gautier V."/>
            <person name="Ament-Velasquez S.L."/>
            <person name="Kruys A."/>
            <person name="Hutchinson M.I."/>
            <person name="Powell A.J."/>
            <person name="Barry K."/>
            <person name="Miller A.N."/>
            <person name="Grigoriev I.V."/>
            <person name="Debuchy R."/>
            <person name="Gladieux P."/>
            <person name="Hiltunen Thoren M."/>
            <person name="Johannesson H."/>
        </authorList>
    </citation>
    <scope>NUCLEOTIDE SEQUENCE</scope>
    <source>
        <strain evidence="1">CBS 532.94</strain>
    </source>
</reference>
<dbReference type="AlphaFoldDB" id="A0AAN7H542"/>